<name>A0A1L3FP20_BRAJP</name>
<sequence length="70" mass="7290">MPKRPSDFLGDFQRISKLADVGLSIAVAYYAAGATLRYAGTFLPGAICGRAIASKATAIRFVALKVGING</sequence>
<evidence type="ECO:0000313" key="2">
    <source>
        <dbReference type="Proteomes" id="UP000181962"/>
    </source>
</evidence>
<reference evidence="1 2" key="1">
    <citation type="submission" date="2016-11" db="EMBL/GenBank/DDBJ databases">
        <title>Complete Genome Sequence of Bradyrhizobium sp. strain J5, an isolated from soybean nodule in Hokkaido.</title>
        <authorList>
            <person name="Kanehara K."/>
        </authorList>
    </citation>
    <scope>NUCLEOTIDE SEQUENCE [LARGE SCALE GENOMIC DNA]</scope>
    <source>
        <strain evidence="1 2">J5</strain>
    </source>
</reference>
<proteinExistence type="predicted"/>
<organism evidence="1 2">
    <name type="scientific">Bradyrhizobium japonicum</name>
    <dbReference type="NCBI Taxonomy" id="375"/>
    <lineage>
        <taxon>Bacteria</taxon>
        <taxon>Pseudomonadati</taxon>
        <taxon>Pseudomonadota</taxon>
        <taxon>Alphaproteobacteria</taxon>
        <taxon>Hyphomicrobiales</taxon>
        <taxon>Nitrobacteraceae</taxon>
        <taxon>Bradyrhizobium</taxon>
    </lineage>
</organism>
<dbReference type="EMBL" id="CP017637">
    <property type="protein sequence ID" value="APG14942.1"/>
    <property type="molecule type" value="Genomic_DNA"/>
</dbReference>
<gene>
    <name evidence="1" type="ORF">BKD09_42140</name>
</gene>
<evidence type="ECO:0000313" key="1">
    <source>
        <dbReference type="EMBL" id="APG14942.1"/>
    </source>
</evidence>
<dbReference type="Proteomes" id="UP000181962">
    <property type="component" value="Chromosome"/>
</dbReference>
<accession>A0A1L3FP20</accession>
<protein>
    <submittedName>
        <fullName evidence="1">Uncharacterized protein</fullName>
    </submittedName>
</protein>
<dbReference type="AlphaFoldDB" id="A0A1L3FP20"/>